<name>A0AA49Q4N6_9BACT</name>
<sequence>MRRLMVVSAVALTVAFTPSRASAQTCSNPSQIGDACAVASDFFRYMAPQFGTAIAGGSHTLGIGTNLGGFPHFAVALRANAVLGNFPTIDNVQLGAANPRNFAVEDGGAAMVTADFALGLTKGFNVGVTRIGGIDLIGGVTYVPTLEEDNFTLTPQSNVSVGLGARVGLLQQSALIPGVAFSYMKRDLPTVDLTSSADDGSTFDLNDFSIKTSSWRLSAQKNLLLFQLGAGIGGDTYDFSTAATVNVVDGPLSATGSFSDKASMSRTTMYGSLGLNLFLVKVVIEGGQVSGGSIATQNTFDTPADEKRLYANVGLRISF</sequence>
<gene>
    <name evidence="2" type="ORF">Strain138_001314</name>
    <name evidence="3" type="ORF">Strain318_001314</name>
</gene>
<dbReference type="EMBL" id="CP130612">
    <property type="protein sequence ID" value="WKW12042.1"/>
    <property type="molecule type" value="Genomic_DNA"/>
</dbReference>
<dbReference type="Proteomes" id="UP001229955">
    <property type="component" value="Chromosome"/>
</dbReference>
<dbReference type="EMBL" id="CP130613">
    <property type="protein sequence ID" value="WKW14951.1"/>
    <property type="molecule type" value="Genomic_DNA"/>
</dbReference>
<proteinExistence type="predicted"/>
<protein>
    <recommendedName>
        <fullName evidence="5">Outer membrane protein beta-barrel domain-containing protein</fullName>
    </recommendedName>
</protein>
<dbReference type="AlphaFoldDB" id="A0AA49Q4N6"/>
<dbReference type="RefSeq" id="WP_367887719.1">
    <property type="nucleotide sequence ID" value="NZ_CP130612.1"/>
</dbReference>
<reference evidence="2" key="1">
    <citation type="submission" date="2023-07" db="EMBL/GenBank/DDBJ databases">
        <authorList>
            <person name="Haufschild T."/>
            <person name="Kallscheuer N."/>
            <person name="Hammer J."/>
            <person name="Kohn T."/>
            <person name="Kabuu M."/>
            <person name="Jogler M."/>
            <person name="Wohfarth N."/>
            <person name="Heuer A."/>
            <person name="Rohde M."/>
            <person name="van Teeseling M.C.F."/>
            <person name="Jogler C."/>
        </authorList>
    </citation>
    <scope>NUCLEOTIDE SEQUENCE</scope>
    <source>
        <strain evidence="2">Strain 138</strain>
        <strain evidence="3">Strain 318</strain>
    </source>
</reference>
<evidence type="ECO:0000313" key="2">
    <source>
        <dbReference type="EMBL" id="WKW12042.1"/>
    </source>
</evidence>
<feature type="chain" id="PRO_5041304459" description="Outer membrane protein beta-barrel domain-containing protein" evidence="1">
    <location>
        <begin position="24"/>
        <end position="319"/>
    </location>
</feature>
<evidence type="ECO:0000313" key="3">
    <source>
        <dbReference type="EMBL" id="WKW14951.1"/>
    </source>
</evidence>
<keyword evidence="1" id="KW-0732">Signal</keyword>
<dbReference type="KEGG" id="pspc:Strain318_001314"/>
<evidence type="ECO:0000256" key="1">
    <source>
        <dbReference type="SAM" id="SignalP"/>
    </source>
</evidence>
<keyword evidence="4" id="KW-1185">Reference proteome</keyword>
<evidence type="ECO:0008006" key="5">
    <source>
        <dbReference type="Google" id="ProtNLM"/>
    </source>
</evidence>
<evidence type="ECO:0000313" key="4">
    <source>
        <dbReference type="Proteomes" id="UP001229955"/>
    </source>
</evidence>
<feature type="signal peptide" evidence="1">
    <location>
        <begin position="1"/>
        <end position="23"/>
    </location>
</feature>
<accession>A0AA49Q4N6</accession>
<accession>A0AA49Q7N1</accession>
<organism evidence="2">
    <name type="scientific">Pseudogemmatithrix spongiicola</name>
    <dbReference type="NCBI Taxonomy" id="3062599"/>
    <lineage>
        <taxon>Bacteria</taxon>
        <taxon>Pseudomonadati</taxon>
        <taxon>Gemmatimonadota</taxon>
        <taxon>Gemmatimonadia</taxon>
        <taxon>Gemmatimonadales</taxon>
        <taxon>Gemmatimonadaceae</taxon>
        <taxon>Pseudogemmatithrix</taxon>
    </lineage>
</organism>